<keyword evidence="3 9" id="KW-0812">Transmembrane</keyword>
<accession>A0A8H8U2H8</accession>
<evidence type="ECO:0000313" key="10">
    <source>
        <dbReference type="EMBL" id="TVY28106.1"/>
    </source>
</evidence>
<keyword evidence="6 9" id="KW-0472">Membrane</keyword>
<dbReference type="Pfam" id="PF00654">
    <property type="entry name" value="Voltage_CLC"/>
    <property type="match status" value="1"/>
</dbReference>
<dbReference type="SUPFAM" id="SSF81340">
    <property type="entry name" value="Clc chloride channel"/>
    <property type="match status" value="1"/>
</dbReference>
<dbReference type="GO" id="GO:0005769">
    <property type="term" value="C:early endosome"/>
    <property type="evidence" value="ECO:0007669"/>
    <property type="project" value="TreeGrafter"/>
</dbReference>
<evidence type="ECO:0000313" key="11">
    <source>
        <dbReference type="Proteomes" id="UP000431533"/>
    </source>
</evidence>
<feature type="compositionally biased region" description="Basic and acidic residues" evidence="8">
    <location>
        <begin position="253"/>
        <end position="263"/>
    </location>
</feature>
<evidence type="ECO:0000256" key="8">
    <source>
        <dbReference type="SAM" id="MobiDB-lite"/>
    </source>
</evidence>
<dbReference type="Proteomes" id="UP000431533">
    <property type="component" value="Unassembled WGS sequence"/>
</dbReference>
<proteinExistence type="predicted"/>
<keyword evidence="11" id="KW-1185">Reference proteome</keyword>
<dbReference type="PANTHER" id="PTHR45711:SF3">
    <property type="entry name" value="CLC CHANNEL"/>
    <property type="match status" value="1"/>
</dbReference>
<evidence type="ECO:0000256" key="2">
    <source>
        <dbReference type="ARBA" id="ARBA00022448"/>
    </source>
</evidence>
<evidence type="ECO:0000256" key="5">
    <source>
        <dbReference type="ARBA" id="ARBA00023065"/>
    </source>
</evidence>
<keyword evidence="2" id="KW-0813">Transport</keyword>
<keyword evidence="4 9" id="KW-1133">Transmembrane helix</keyword>
<dbReference type="PANTHER" id="PTHR45711">
    <property type="entry name" value="CHLORIDE CHANNEL PROTEIN"/>
    <property type="match status" value="1"/>
</dbReference>
<dbReference type="Gene3D" id="1.10.3080.10">
    <property type="entry name" value="Clc chloride channel"/>
    <property type="match status" value="2"/>
</dbReference>
<feature type="region of interest" description="Disordered" evidence="8">
    <location>
        <begin position="242"/>
        <end position="263"/>
    </location>
</feature>
<evidence type="ECO:0000256" key="1">
    <source>
        <dbReference type="ARBA" id="ARBA00004141"/>
    </source>
</evidence>
<evidence type="ECO:0000256" key="7">
    <source>
        <dbReference type="ARBA" id="ARBA00023214"/>
    </source>
</evidence>
<dbReference type="InterPro" id="IPR014743">
    <property type="entry name" value="Cl-channel_core"/>
</dbReference>
<dbReference type="InterPro" id="IPR001807">
    <property type="entry name" value="ClC"/>
</dbReference>
<dbReference type="GO" id="GO:0005886">
    <property type="term" value="C:plasma membrane"/>
    <property type="evidence" value="ECO:0007669"/>
    <property type="project" value="TreeGrafter"/>
</dbReference>
<feature type="transmembrane region" description="Helical" evidence="9">
    <location>
        <begin position="184"/>
        <end position="208"/>
    </location>
</feature>
<keyword evidence="7" id="KW-0868">Chloride</keyword>
<comment type="caution">
    <text evidence="10">The sequence shown here is derived from an EMBL/GenBank/DDBJ whole genome shotgun (WGS) entry which is preliminary data.</text>
</comment>
<name>A0A8H8U2H8_9HELO</name>
<gene>
    <name evidence="10" type="primary">CLCN3</name>
    <name evidence="10" type="ORF">LHYA1_G002736</name>
</gene>
<dbReference type="AlphaFoldDB" id="A0A8H8U2H8"/>
<evidence type="ECO:0000256" key="6">
    <source>
        <dbReference type="ARBA" id="ARBA00023136"/>
    </source>
</evidence>
<dbReference type="GO" id="GO:0005794">
    <property type="term" value="C:Golgi apparatus"/>
    <property type="evidence" value="ECO:0007669"/>
    <property type="project" value="TreeGrafter"/>
</dbReference>
<feature type="transmembrane region" description="Helical" evidence="9">
    <location>
        <begin position="220"/>
        <end position="237"/>
    </location>
</feature>
<organism evidence="10 11">
    <name type="scientific">Lachnellula hyalina</name>
    <dbReference type="NCBI Taxonomy" id="1316788"/>
    <lineage>
        <taxon>Eukaryota</taxon>
        <taxon>Fungi</taxon>
        <taxon>Dikarya</taxon>
        <taxon>Ascomycota</taxon>
        <taxon>Pezizomycotina</taxon>
        <taxon>Leotiomycetes</taxon>
        <taxon>Helotiales</taxon>
        <taxon>Lachnaceae</taxon>
        <taxon>Lachnellula</taxon>
    </lineage>
</organism>
<evidence type="ECO:0000256" key="4">
    <source>
        <dbReference type="ARBA" id="ARBA00022989"/>
    </source>
</evidence>
<dbReference type="EMBL" id="QGMH01000036">
    <property type="protein sequence ID" value="TVY28106.1"/>
    <property type="molecule type" value="Genomic_DNA"/>
</dbReference>
<keyword evidence="5" id="KW-0406">Ion transport</keyword>
<dbReference type="OrthoDB" id="44789at2759"/>
<evidence type="ECO:0000256" key="9">
    <source>
        <dbReference type="SAM" id="Phobius"/>
    </source>
</evidence>
<dbReference type="GO" id="GO:0005247">
    <property type="term" value="F:voltage-gated chloride channel activity"/>
    <property type="evidence" value="ECO:0007669"/>
    <property type="project" value="TreeGrafter"/>
</dbReference>
<protein>
    <submittedName>
        <fullName evidence="10">H(+)/Cl(-) exchange transporter</fullName>
    </submittedName>
</protein>
<reference evidence="10 11" key="1">
    <citation type="submission" date="2018-05" db="EMBL/GenBank/DDBJ databases">
        <title>Genome sequencing and assembly of the regulated plant pathogen Lachnellula willkommii and related sister species for the development of diagnostic species identification markers.</title>
        <authorList>
            <person name="Giroux E."/>
            <person name="Bilodeau G."/>
        </authorList>
    </citation>
    <scope>NUCLEOTIDE SEQUENCE [LARGE SCALE GENOMIC DNA]</scope>
    <source>
        <strain evidence="10 11">CBS 185.66</strain>
    </source>
</reference>
<dbReference type="RefSeq" id="XP_031006894.1">
    <property type="nucleotide sequence ID" value="XM_031147711.1"/>
</dbReference>
<sequence length="263" mass="28992">MGTSFIDWHPHSHCIVSHIAEATISDYKLGYSSSSFLKNRESCCIKKSPLPGIMDNQNNTTKTQDSKGDLGLSTGKSMSLAAGSGMPEIKTILSGSVIPHFLDFKVLLVKAVSATLAVATECVFSSGLSVAFGAPIGGVVFSYEEIGTYSPRKVLWRAFLYYLFAAVVPKALNPNETDKLVFFVTFFIFFDIVGELFGGIFCKANLLWSKTFRKYSISRNPILGLALVVLVTALLQYPDPLTRANPRTRRRHNQEPPRRLPES</sequence>
<evidence type="ECO:0000256" key="3">
    <source>
        <dbReference type="ARBA" id="ARBA00022692"/>
    </source>
</evidence>
<dbReference type="GeneID" id="41982934"/>
<comment type="subcellular location">
    <subcellularLocation>
        <location evidence="1">Membrane</location>
        <topology evidence="1">Multi-pass membrane protein</topology>
    </subcellularLocation>
</comment>